<evidence type="ECO:0000313" key="2">
    <source>
        <dbReference type="EMBL" id="EON79155.1"/>
    </source>
</evidence>
<dbReference type="GO" id="GO:0003678">
    <property type="term" value="F:DNA helicase activity"/>
    <property type="evidence" value="ECO:0007669"/>
    <property type="project" value="InterPro"/>
</dbReference>
<keyword evidence="2" id="KW-0378">Hydrolase</keyword>
<comment type="caution">
    <text evidence="2">The sequence shown here is derived from an EMBL/GenBank/DDBJ whole genome shotgun (WGS) entry which is preliminary data.</text>
</comment>
<dbReference type="Proteomes" id="UP000013909">
    <property type="component" value="Unassembled WGS sequence"/>
</dbReference>
<dbReference type="RefSeq" id="WP_010852536.1">
    <property type="nucleotide sequence ID" value="NZ_AQHR01000015.1"/>
</dbReference>
<proteinExistence type="predicted"/>
<gene>
    <name evidence="2" type="ORF">ADIS_0384</name>
</gene>
<feature type="domain" description="DNA helicase Pif1-like DEAD-box helicase" evidence="1">
    <location>
        <begin position="34"/>
        <end position="222"/>
    </location>
</feature>
<keyword evidence="2" id="KW-0067">ATP-binding</keyword>
<dbReference type="STRING" id="1232681.ADIS_0384"/>
<name>R7ZYJ4_9BACT</name>
<dbReference type="Gene3D" id="2.30.30.940">
    <property type="match status" value="1"/>
</dbReference>
<dbReference type="Pfam" id="PF05970">
    <property type="entry name" value="PIF1"/>
    <property type="match status" value="1"/>
</dbReference>
<dbReference type="GO" id="GO:0000723">
    <property type="term" value="P:telomere maintenance"/>
    <property type="evidence" value="ECO:0007669"/>
    <property type="project" value="InterPro"/>
</dbReference>
<organism evidence="2 3">
    <name type="scientific">Lunatimonas lonarensis</name>
    <dbReference type="NCBI Taxonomy" id="1232681"/>
    <lineage>
        <taxon>Bacteria</taxon>
        <taxon>Pseudomonadati</taxon>
        <taxon>Bacteroidota</taxon>
        <taxon>Cytophagia</taxon>
        <taxon>Cytophagales</taxon>
        <taxon>Cyclobacteriaceae</taxon>
    </lineage>
</organism>
<dbReference type="PATRIC" id="fig|1288963.3.peg.385"/>
<dbReference type="PANTHER" id="PTHR47642">
    <property type="entry name" value="ATP-DEPENDENT DNA HELICASE"/>
    <property type="match status" value="1"/>
</dbReference>
<accession>R7ZYJ4</accession>
<dbReference type="OrthoDB" id="9763659at2"/>
<dbReference type="Gene3D" id="3.40.50.300">
    <property type="entry name" value="P-loop containing nucleotide triphosphate hydrolases"/>
    <property type="match status" value="1"/>
</dbReference>
<protein>
    <submittedName>
        <fullName evidence="2">Putative helicase</fullName>
    </submittedName>
</protein>
<evidence type="ECO:0000259" key="1">
    <source>
        <dbReference type="Pfam" id="PF05970"/>
    </source>
</evidence>
<dbReference type="CDD" id="cd18809">
    <property type="entry name" value="SF1_C_RecD"/>
    <property type="match status" value="1"/>
</dbReference>
<dbReference type="InterPro" id="IPR027417">
    <property type="entry name" value="P-loop_NTPase"/>
</dbReference>
<dbReference type="SUPFAM" id="SSF52540">
    <property type="entry name" value="P-loop containing nucleoside triphosphate hydrolases"/>
    <property type="match status" value="2"/>
</dbReference>
<dbReference type="InterPro" id="IPR010285">
    <property type="entry name" value="DNA_helicase_pif1-like_DEAD"/>
</dbReference>
<dbReference type="FunFam" id="3.40.50.300:FF:001498">
    <property type="entry name" value="ATP-dependent DNA helicase"/>
    <property type="match status" value="1"/>
</dbReference>
<sequence>MSFLKEFFFDTFRQHGLDTENEPFIKALEIALYSDKSLFLTGRAGTGKTTFLHTYRRLNIHKNVVVVAPTGVAAINAKGRTIHSFFRIDPRQLFLPGDPRLEPYSKGKKESIFSTFRLTDSRLSVVRNMDTLVIDEVSMVRVELMDVIDRILRVYRKKLHLPFGGVQLIMIGDVFQLPPVVKNPEWDLLKSFYGSRFFFSSISFQQLHPLSIELTKIYRQKDLIFKDLLNRIRESRHTLSDLEVLNETSNRYHFDLLDEGYILLGTHNTTIQEINTRKLLELEADEVSYKAEIKGDYPVSMAPFEPIDLSFKVGAQVIFLRNNTERRFYNGMIGKVVRLDTDSILVENDKGELFEVQREVWENVEYTYSEESQRVESEVVGSFVQFPLKLAWAITVHKSQGLTFDRCIVDIGKSFEAGQVYVALSRCTSLEGLVLKSPISFQSIKVSSDSLGFQADQSHEEEIEQELESTRAKVAVRHAFRLFLRGDYQQANRFFREAQRVEDFTRYPKWQQFMAVRDWIEERNTRW</sequence>
<keyword evidence="2" id="KW-0347">Helicase</keyword>
<reference evidence="2 3" key="1">
    <citation type="submission" date="2013-02" db="EMBL/GenBank/DDBJ databases">
        <title>A novel strain isolated from Lonar lake, Maharashtra, India.</title>
        <authorList>
            <person name="Singh A."/>
        </authorList>
    </citation>
    <scope>NUCLEOTIDE SEQUENCE [LARGE SCALE GENOMIC DNA]</scope>
    <source>
        <strain evidence="2 3">AK24</strain>
    </source>
</reference>
<dbReference type="PANTHER" id="PTHR47642:SF7">
    <property type="entry name" value="ATP-DEPENDENT DNA HELICASE PIF1"/>
    <property type="match status" value="1"/>
</dbReference>
<dbReference type="InterPro" id="IPR051055">
    <property type="entry name" value="PIF1_helicase"/>
</dbReference>
<evidence type="ECO:0000313" key="3">
    <source>
        <dbReference type="Proteomes" id="UP000013909"/>
    </source>
</evidence>
<dbReference type="AlphaFoldDB" id="R7ZYJ4"/>
<dbReference type="GO" id="GO:0006281">
    <property type="term" value="P:DNA repair"/>
    <property type="evidence" value="ECO:0007669"/>
    <property type="project" value="InterPro"/>
</dbReference>
<keyword evidence="3" id="KW-1185">Reference proteome</keyword>
<keyword evidence="2" id="KW-0547">Nucleotide-binding</keyword>
<dbReference type="EMBL" id="AQHR01000015">
    <property type="protein sequence ID" value="EON79155.1"/>
    <property type="molecule type" value="Genomic_DNA"/>
</dbReference>